<dbReference type="GO" id="GO:0016226">
    <property type="term" value="P:iron-sulfur cluster assembly"/>
    <property type="evidence" value="ECO:0007669"/>
    <property type="project" value="InterPro"/>
</dbReference>
<dbReference type="Proteomes" id="UP000001176">
    <property type="component" value="Chromosome"/>
</dbReference>
<accession>A9HLI4</accession>
<dbReference type="GO" id="GO:0051537">
    <property type="term" value="F:2 iron, 2 sulfur cluster binding"/>
    <property type="evidence" value="ECO:0007669"/>
    <property type="project" value="TreeGrafter"/>
</dbReference>
<reference evidence="3 4" key="1">
    <citation type="journal article" date="2009" name="BMC Genomics">
        <title>Complete genome sequence of the sugarcane nitrogen-fixing endophyte Gluconacetobacter diazotrophicus Pal5.</title>
        <authorList>
            <person name="Bertalan M."/>
            <person name="Albano R."/>
            <person name="Padua V."/>
            <person name="Rouws L."/>
            <person name="Rojas C."/>
            <person name="Hemerly A."/>
            <person name="Teixeira K."/>
            <person name="Schwab S."/>
            <person name="Araujo J."/>
            <person name="Oliveira A."/>
            <person name="Franca L."/>
            <person name="Magalhaes V."/>
            <person name="Alqueres S."/>
            <person name="Cardoso A."/>
            <person name="Almeida W."/>
            <person name="Loureiro M.M."/>
            <person name="Nogueira E."/>
            <person name="Cidade D."/>
            <person name="Oliveira D."/>
            <person name="Simao T."/>
            <person name="Macedo J."/>
            <person name="Valadao A."/>
            <person name="Dreschsel M."/>
            <person name="Freitas F."/>
            <person name="Vidal M."/>
            <person name="Guedes H."/>
            <person name="Rodrigues E."/>
            <person name="Meneses C."/>
            <person name="Brioso P."/>
            <person name="Pozzer L."/>
            <person name="Figueiredo D."/>
            <person name="Montano H."/>
            <person name="Junior J."/>
            <person name="Filho G."/>
            <person name="Flores V."/>
            <person name="Ferreira B."/>
            <person name="Branco A."/>
            <person name="Gonzalez P."/>
            <person name="Guillobel H."/>
            <person name="Lemos M."/>
            <person name="Seibel L."/>
            <person name="Macedo J."/>
            <person name="Alves-Ferreira M."/>
            <person name="Sachetto-Martins G."/>
            <person name="Coelho A."/>
            <person name="Santos E."/>
            <person name="Amaral G."/>
            <person name="Neves A."/>
            <person name="Pacheco A.B."/>
            <person name="Carvalho D."/>
            <person name="Lery L."/>
            <person name="Bisch P."/>
            <person name="Rossle S.C."/>
            <person name="Urmenyi T."/>
            <person name="Kruger W.V."/>
            <person name="Martins O."/>
            <person name="Baldani J.I."/>
            <person name="Ferreira P.C."/>
        </authorList>
    </citation>
    <scope>NUCLEOTIDE SEQUENCE [LARGE SCALE GENOMIC DNA]</scope>
    <source>
        <strain evidence="4">ATCC 49037 / DSM 5601 / CCUG 37298 / CIP 103539 / LMG 7603 / PAl5</strain>
    </source>
</reference>
<organism evidence="3 4">
    <name type="scientific">Gluconacetobacter diazotrophicus (strain ATCC 49037 / DSM 5601 / CCUG 37298 / CIP 103539 / LMG 7603 / PAl5)</name>
    <dbReference type="NCBI Taxonomy" id="272568"/>
    <lineage>
        <taxon>Bacteria</taxon>
        <taxon>Pseudomonadati</taxon>
        <taxon>Pseudomonadota</taxon>
        <taxon>Alphaproteobacteria</taxon>
        <taxon>Acetobacterales</taxon>
        <taxon>Acetobacteraceae</taxon>
        <taxon>Gluconacetobacter</taxon>
    </lineage>
</organism>
<keyword evidence="4" id="KW-1185">Reference proteome</keyword>
<evidence type="ECO:0000313" key="4">
    <source>
        <dbReference type="Proteomes" id="UP000001176"/>
    </source>
</evidence>
<evidence type="ECO:0000259" key="2">
    <source>
        <dbReference type="Pfam" id="PF01521"/>
    </source>
</evidence>
<dbReference type="KEGG" id="gdi:GDI2227"/>
<feature type="region of interest" description="Disordered" evidence="1">
    <location>
        <begin position="1"/>
        <end position="21"/>
    </location>
</feature>
<gene>
    <name evidence="3" type="ordered locus">GDI2227</name>
</gene>
<dbReference type="InterPro" id="IPR000361">
    <property type="entry name" value="ATAP_core_dom"/>
</dbReference>
<protein>
    <submittedName>
        <fullName evidence="3">Putative iron-sulfur assembly protein</fullName>
    </submittedName>
</protein>
<dbReference type="GO" id="GO:0005506">
    <property type="term" value="F:iron ion binding"/>
    <property type="evidence" value="ECO:0007669"/>
    <property type="project" value="TreeGrafter"/>
</dbReference>
<dbReference type="PROSITE" id="PS01152">
    <property type="entry name" value="HESB"/>
    <property type="match status" value="1"/>
</dbReference>
<dbReference type="NCBIfam" id="TIGR00049">
    <property type="entry name" value="iron-sulfur cluster assembly accessory protein"/>
    <property type="match status" value="1"/>
</dbReference>
<dbReference type="InterPro" id="IPR017870">
    <property type="entry name" value="FeS_cluster_insertion_CS"/>
</dbReference>
<evidence type="ECO:0000256" key="1">
    <source>
        <dbReference type="SAM" id="MobiDB-lite"/>
    </source>
</evidence>
<sequence length="132" mass="13880">MLPARGWYPMDTASTPTPDTRFRVSPQAVTRLEEIVAAEPAPEGAAAPGLRVSVLAGGCNGFQYSFALDGERRADDVLIPAGQSHVVVDPASMDLLDGAELHFNDSLMGAHFTIRNPNATSSCGCGTSFSID</sequence>
<dbReference type="Gene3D" id="2.60.300.12">
    <property type="entry name" value="HesB-like domain"/>
    <property type="match status" value="1"/>
</dbReference>
<dbReference type="InterPro" id="IPR016092">
    <property type="entry name" value="ATAP"/>
</dbReference>
<dbReference type="PANTHER" id="PTHR43011:SF1">
    <property type="entry name" value="IRON-SULFUR CLUSTER ASSEMBLY 2 HOMOLOG, MITOCHONDRIAL"/>
    <property type="match status" value="1"/>
</dbReference>
<dbReference type="EMBL" id="AM889285">
    <property type="protein sequence ID" value="CAP56170.1"/>
    <property type="molecule type" value="Genomic_DNA"/>
</dbReference>
<dbReference type="GO" id="GO:0051539">
    <property type="term" value="F:4 iron, 4 sulfur cluster binding"/>
    <property type="evidence" value="ECO:0007669"/>
    <property type="project" value="TreeGrafter"/>
</dbReference>
<feature type="domain" description="Core" evidence="2">
    <location>
        <begin position="23"/>
        <end position="126"/>
    </location>
</feature>
<evidence type="ECO:0000313" key="3">
    <source>
        <dbReference type="EMBL" id="CAP56170.1"/>
    </source>
</evidence>
<proteinExistence type="predicted"/>
<dbReference type="AlphaFoldDB" id="A9HLI4"/>
<dbReference type="Pfam" id="PF01521">
    <property type="entry name" value="Fe-S_biosyn"/>
    <property type="match status" value="1"/>
</dbReference>
<name>A9HLI4_GLUDA</name>
<dbReference type="InterPro" id="IPR035903">
    <property type="entry name" value="HesB-like_dom_sf"/>
</dbReference>
<dbReference type="SUPFAM" id="SSF89360">
    <property type="entry name" value="HesB-like domain"/>
    <property type="match status" value="1"/>
</dbReference>
<dbReference type="PANTHER" id="PTHR43011">
    <property type="entry name" value="IRON-SULFUR CLUSTER ASSEMBLY 2 HOMOLOG, MITOCHONDRIAL"/>
    <property type="match status" value="1"/>
</dbReference>